<feature type="domain" description="Methyltransferase small" evidence="6">
    <location>
        <begin position="109"/>
        <end position="191"/>
    </location>
</feature>
<dbReference type="Gene3D" id="1.10.8.10">
    <property type="entry name" value="DNA helicase RuvA subunit, C-terminal domain"/>
    <property type="match status" value="1"/>
</dbReference>
<dbReference type="Gene3D" id="3.40.50.150">
    <property type="entry name" value="Vaccinia Virus protein VP39"/>
    <property type="match status" value="1"/>
</dbReference>
<feature type="domain" description="Release factor glutamine methyltransferase N-terminal" evidence="7">
    <location>
        <begin position="2"/>
        <end position="69"/>
    </location>
</feature>
<evidence type="ECO:0000256" key="5">
    <source>
        <dbReference type="HAMAP-Rule" id="MF_02126"/>
    </source>
</evidence>
<dbReference type="Pfam" id="PF17827">
    <property type="entry name" value="PrmC_N"/>
    <property type="match status" value="1"/>
</dbReference>
<comment type="caution">
    <text evidence="5">Lacks conserved residue(s) required for the propagation of feature annotation.</text>
</comment>
<dbReference type="AlphaFoldDB" id="A0A931E2L4"/>
<proteinExistence type="inferred from homology"/>
<keyword evidence="3 5" id="KW-0949">S-adenosyl-L-methionine</keyword>
<comment type="function">
    <text evidence="5">Methylates the class 1 translation termination release factors RF1/PrfA and RF2/PrfB on the glutamine residue of the universally conserved GGQ motif.</text>
</comment>
<dbReference type="Pfam" id="PF05175">
    <property type="entry name" value="MTS"/>
    <property type="match status" value="1"/>
</dbReference>
<keyword evidence="9" id="KW-1185">Reference proteome</keyword>
<dbReference type="NCBIfam" id="TIGR00536">
    <property type="entry name" value="hemK_fam"/>
    <property type="match status" value="1"/>
</dbReference>
<dbReference type="InterPro" id="IPR019874">
    <property type="entry name" value="RF_methyltr_PrmC"/>
</dbReference>
<evidence type="ECO:0000256" key="1">
    <source>
        <dbReference type="ARBA" id="ARBA00022603"/>
    </source>
</evidence>
<comment type="caution">
    <text evidence="8">The sequence shown here is derived from an EMBL/GenBank/DDBJ whole genome shotgun (WGS) entry which is preliminary data.</text>
</comment>
<dbReference type="GO" id="GO:0032259">
    <property type="term" value="P:methylation"/>
    <property type="evidence" value="ECO:0007669"/>
    <property type="project" value="UniProtKB-KW"/>
</dbReference>
<keyword evidence="2 5" id="KW-0808">Transferase</keyword>
<dbReference type="EMBL" id="JADOUE010000001">
    <property type="protein sequence ID" value="MBG6121368.1"/>
    <property type="molecule type" value="Genomic_DNA"/>
</dbReference>
<dbReference type="InterPro" id="IPR007848">
    <property type="entry name" value="Small_mtfrase_dom"/>
</dbReference>
<keyword evidence="1 5" id="KW-0489">Methyltransferase</keyword>
<dbReference type="GO" id="GO:0102559">
    <property type="term" value="F:peptide chain release factor N(5)-glutamine methyltransferase activity"/>
    <property type="evidence" value="ECO:0007669"/>
    <property type="project" value="UniProtKB-EC"/>
</dbReference>
<dbReference type="SUPFAM" id="SSF53335">
    <property type="entry name" value="S-adenosyl-L-methionine-dependent methyltransferases"/>
    <property type="match status" value="1"/>
</dbReference>
<dbReference type="CDD" id="cd02440">
    <property type="entry name" value="AdoMet_MTases"/>
    <property type="match status" value="1"/>
</dbReference>
<feature type="binding site" evidence="5">
    <location>
        <position position="139"/>
    </location>
    <ligand>
        <name>S-adenosyl-L-methionine</name>
        <dbReference type="ChEBI" id="CHEBI:59789"/>
    </ligand>
</feature>
<dbReference type="InterPro" id="IPR002052">
    <property type="entry name" value="DNA_methylase_N6_adenine_CS"/>
</dbReference>
<feature type="binding site" evidence="5">
    <location>
        <position position="185"/>
    </location>
    <ligand>
        <name>S-adenosyl-L-methionine</name>
        <dbReference type="ChEBI" id="CHEBI:59789"/>
    </ligand>
</feature>
<dbReference type="InterPro" id="IPR029063">
    <property type="entry name" value="SAM-dependent_MTases_sf"/>
</dbReference>
<dbReference type="HAMAP" id="MF_02126">
    <property type="entry name" value="RF_methyltr_PrmC"/>
    <property type="match status" value="1"/>
</dbReference>
<evidence type="ECO:0000259" key="7">
    <source>
        <dbReference type="Pfam" id="PF17827"/>
    </source>
</evidence>
<dbReference type="GO" id="GO:0003676">
    <property type="term" value="F:nucleic acid binding"/>
    <property type="evidence" value="ECO:0007669"/>
    <property type="project" value="InterPro"/>
</dbReference>
<dbReference type="PANTHER" id="PTHR18895">
    <property type="entry name" value="HEMK METHYLTRANSFERASE"/>
    <property type="match status" value="1"/>
</dbReference>
<dbReference type="NCBIfam" id="TIGR03534">
    <property type="entry name" value="RF_mod_PrmC"/>
    <property type="match status" value="1"/>
</dbReference>
<evidence type="ECO:0000256" key="3">
    <source>
        <dbReference type="ARBA" id="ARBA00022691"/>
    </source>
</evidence>
<dbReference type="RefSeq" id="WP_196823940.1">
    <property type="nucleotide sequence ID" value="NZ_CP046980.1"/>
</dbReference>
<dbReference type="EC" id="2.1.1.297" evidence="5"/>
<evidence type="ECO:0000256" key="4">
    <source>
        <dbReference type="ARBA" id="ARBA00048391"/>
    </source>
</evidence>
<dbReference type="PROSITE" id="PS00092">
    <property type="entry name" value="N6_MTASE"/>
    <property type="match status" value="1"/>
</dbReference>
<organism evidence="8 9">
    <name type="scientific">Corynebacterium aquatimens</name>
    <dbReference type="NCBI Taxonomy" id="1190508"/>
    <lineage>
        <taxon>Bacteria</taxon>
        <taxon>Bacillati</taxon>
        <taxon>Actinomycetota</taxon>
        <taxon>Actinomycetes</taxon>
        <taxon>Mycobacteriales</taxon>
        <taxon>Corynebacteriaceae</taxon>
        <taxon>Corynebacterium</taxon>
    </lineage>
</organism>
<comment type="catalytic activity">
    <reaction evidence="4 5">
        <text>L-glutaminyl-[peptide chain release factor] + S-adenosyl-L-methionine = N(5)-methyl-L-glutaminyl-[peptide chain release factor] + S-adenosyl-L-homocysteine + H(+)</text>
        <dbReference type="Rhea" id="RHEA:42896"/>
        <dbReference type="Rhea" id="RHEA-COMP:10271"/>
        <dbReference type="Rhea" id="RHEA-COMP:10272"/>
        <dbReference type="ChEBI" id="CHEBI:15378"/>
        <dbReference type="ChEBI" id="CHEBI:30011"/>
        <dbReference type="ChEBI" id="CHEBI:57856"/>
        <dbReference type="ChEBI" id="CHEBI:59789"/>
        <dbReference type="ChEBI" id="CHEBI:61891"/>
        <dbReference type="EC" id="2.1.1.297"/>
    </reaction>
</comment>
<dbReference type="InterPro" id="IPR050320">
    <property type="entry name" value="N5-glutamine_MTase"/>
</dbReference>
<feature type="binding site" evidence="5">
    <location>
        <begin position="185"/>
        <end position="188"/>
    </location>
    <ligand>
        <name>substrate</name>
    </ligand>
</feature>
<gene>
    <name evidence="5" type="primary">prmC</name>
    <name evidence="8" type="ORF">IW254_000337</name>
</gene>
<dbReference type="Proteomes" id="UP000658613">
    <property type="component" value="Unassembled WGS sequence"/>
</dbReference>
<reference evidence="8" key="1">
    <citation type="submission" date="2020-11" db="EMBL/GenBank/DDBJ databases">
        <title>Sequencing the genomes of 1000 actinobacteria strains.</title>
        <authorList>
            <person name="Klenk H.-P."/>
        </authorList>
    </citation>
    <scope>NUCLEOTIDE SEQUENCE</scope>
    <source>
        <strain evidence="8">DSM 45632</strain>
    </source>
</reference>
<comment type="similarity">
    <text evidence="5">Belongs to the protein N5-glutamine methyltransferase family. PrmC subfamily.</text>
</comment>
<evidence type="ECO:0000259" key="6">
    <source>
        <dbReference type="Pfam" id="PF05175"/>
    </source>
</evidence>
<protein>
    <recommendedName>
        <fullName evidence="5">Release factor glutamine methyltransferase</fullName>
        <shortName evidence="5">RF MTase</shortName>
        <ecNumber evidence="5">2.1.1.297</ecNumber>
    </recommendedName>
    <alternativeName>
        <fullName evidence="5">N5-glutamine methyltransferase PrmC</fullName>
    </alternativeName>
    <alternativeName>
        <fullName evidence="5">Protein-(glutamine-N5) MTase PrmC</fullName>
    </alternativeName>
    <alternativeName>
        <fullName evidence="5">Protein-glutamine N-methyltransferase PrmC</fullName>
    </alternativeName>
</protein>
<accession>A0A931E2L4</accession>
<sequence length="279" mass="29122">MLIDDAARTLRAAGVASPDVDAKILAAHLLGVSPLQLTFVSEAPEDFQESYGGLVDKRAARVPLQHVIGVAPFGPLELEVGPGVFIPRPETEVLADWAVRALTGAAAEAPVVVDLGTGSGALALYVLHHVPNARVVAVERSRDAIAYAKRNGQRLGLDIEVVEGDITDPALLPELAGRVDLVVSNPPYVPDTDDLDPEVYADPREAVFSGADGMEAIRGLVPVAAQLLAPGGKLGIEHDDTTSDDVLAVVEGMPTLSGATVLHDMTGRARFVTASKLTA</sequence>
<name>A0A931E2L4_9CORY</name>
<dbReference type="InterPro" id="IPR040758">
    <property type="entry name" value="PrmC_N"/>
</dbReference>
<evidence type="ECO:0000256" key="2">
    <source>
        <dbReference type="ARBA" id="ARBA00022679"/>
    </source>
</evidence>
<dbReference type="PANTHER" id="PTHR18895:SF74">
    <property type="entry name" value="MTRF1L RELEASE FACTOR GLUTAMINE METHYLTRANSFERASE"/>
    <property type="match status" value="1"/>
</dbReference>
<dbReference type="InterPro" id="IPR004556">
    <property type="entry name" value="HemK-like"/>
</dbReference>
<feature type="binding site" evidence="5">
    <location>
        <begin position="116"/>
        <end position="120"/>
    </location>
    <ligand>
        <name>S-adenosyl-L-methionine</name>
        <dbReference type="ChEBI" id="CHEBI:59789"/>
    </ligand>
</feature>
<evidence type="ECO:0000313" key="8">
    <source>
        <dbReference type="EMBL" id="MBG6121368.1"/>
    </source>
</evidence>
<evidence type="ECO:0000313" key="9">
    <source>
        <dbReference type="Proteomes" id="UP000658613"/>
    </source>
</evidence>